<keyword evidence="1" id="KW-0472">Membrane</keyword>
<dbReference type="RefSeq" id="WP_330151866.1">
    <property type="nucleotide sequence ID" value="NZ_JAUZMZ010000044.1"/>
</dbReference>
<proteinExistence type="predicted"/>
<protein>
    <submittedName>
        <fullName evidence="3">DUF1707 domain-containing protein</fullName>
    </submittedName>
</protein>
<name>A0ABU7JR08_9NOCA</name>
<dbReference type="Pfam" id="PF08044">
    <property type="entry name" value="DUF1707"/>
    <property type="match status" value="1"/>
</dbReference>
<dbReference type="EMBL" id="JAUZMZ010000044">
    <property type="protein sequence ID" value="MEE2032447.1"/>
    <property type="molecule type" value="Genomic_DNA"/>
</dbReference>
<evidence type="ECO:0000259" key="2">
    <source>
        <dbReference type="Pfam" id="PF08044"/>
    </source>
</evidence>
<keyword evidence="1" id="KW-1133">Transmembrane helix</keyword>
<accession>A0ABU7JR08</accession>
<dbReference type="InterPro" id="IPR012551">
    <property type="entry name" value="DUF1707_SHOCT-like"/>
</dbReference>
<reference evidence="3 4" key="1">
    <citation type="submission" date="2023-08" db="EMBL/GenBank/DDBJ databases">
        <authorList>
            <person name="Girao M."/>
            <person name="Carvalho M.F."/>
        </authorList>
    </citation>
    <scope>NUCLEOTIDE SEQUENCE [LARGE SCALE GENOMIC DNA]</scope>
    <source>
        <strain evidence="3 4">CC-R104</strain>
    </source>
</reference>
<organism evidence="3 4">
    <name type="scientific">Rhodococcus chondri</name>
    <dbReference type="NCBI Taxonomy" id="3065941"/>
    <lineage>
        <taxon>Bacteria</taxon>
        <taxon>Bacillati</taxon>
        <taxon>Actinomycetota</taxon>
        <taxon>Actinomycetes</taxon>
        <taxon>Mycobacteriales</taxon>
        <taxon>Nocardiaceae</taxon>
        <taxon>Rhodococcus</taxon>
    </lineage>
</organism>
<dbReference type="Proteomes" id="UP001331936">
    <property type="component" value="Unassembled WGS sequence"/>
</dbReference>
<sequence>MADSPEIRIGDSERAQALDLLGKHFSVGRLTVAEFDERSTRAAAALTRGDLEVLFADLPAPNSDVPDTGQKSRSESMFSDRWREIVVGLTPFVALLLFFAFDSWLWFLLIPAVSIVLYAGRDDDEDDVKKIKKKKNS</sequence>
<feature type="domain" description="DUF1707" evidence="2">
    <location>
        <begin position="7"/>
        <end position="59"/>
    </location>
</feature>
<gene>
    <name evidence="3" type="ORF">Q8814_10050</name>
</gene>
<evidence type="ECO:0000313" key="4">
    <source>
        <dbReference type="Proteomes" id="UP001331936"/>
    </source>
</evidence>
<feature type="transmembrane region" description="Helical" evidence="1">
    <location>
        <begin position="104"/>
        <end position="120"/>
    </location>
</feature>
<comment type="caution">
    <text evidence="3">The sequence shown here is derived from an EMBL/GenBank/DDBJ whole genome shotgun (WGS) entry which is preliminary data.</text>
</comment>
<keyword evidence="1" id="KW-0812">Transmembrane</keyword>
<evidence type="ECO:0000313" key="3">
    <source>
        <dbReference type="EMBL" id="MEE2032447.1"/>
    </source>
</evidence>
<evidence type="ECO:0000256" key="1">
    <source>
        <dbReference type="SAM" id="Phobius"/>
    </source>
</evidence>
<keyword evidence="4" id="KW-1185">Reference proteome</keyword>